<protein>
    <submittedName>
        <fullName evidence="1">Uncharacterized protein</fullName>
    </submittedName>
</protein>
<dbReference type="Proteomes" id="UP001364617">
    <property type="component" value="Unassembled WGS sequence"/>
</dbReference>
<dbReference type="EMBL" id="JAYKXH010000017">
    <property type="protein sequence ID" value="KAK7139586.1"/>
    <property type="molecule type" value="Genomic_DNA"/>
</dbReference>
<dbReference type="AlphaFoldDB" id="A0AAN9GZY1"/>
<evidence type="ECO:0000313" key="1">
    <source>
        <dbReference type="EMBL" id="KAK7139586.1"/>
    </source>
</evidence>
<gene>
    <name evidence="1" type="ORF">R3I93_016656</name>
</gene>
<proteinExistence type="predicted"/>
<evidence type="ECO:0000313" key="2">
    <source>
        <dbReference type="Proteomes" id="UP001364617"/>
    </source>
</evidence>
<organism evidence="1 2">
    <name type="scientific">Phoxinus phoxinus</name>
    <name type="common">Eurasian minnow</name>
    <dbReference type="NCBI Taxonomy" id="58324"/>
    <lineage>
        <taxon>Eukaryota</taxon>
        <taxon>Metazoa</taxon>
        <taxon>Chordata</taxon>
        <taxon>Craniata</taxon>
        <taxon>Vertebrata</taxon>
        <taxon>Euteleostomi</taxon>
        <taxon>Actinopterygii</taxon>
        <taxon>Neopterygii</taxon>
        <taxon>Teleostei</taxon>
        <taxon>Ostariophysi</taxon>
        <taxon>Cypriniformes</taxon>
        <taxon>Leuciscidae</taxon>
        <taxon>Phoxininae</taxon>
        <taxon>Phoxinus</taxon>
    </lineage>
</organism>
<keyword evidence="2" id="KW-1185">Reference proteome</keyword>
<sequence length="17" mass="1941">MKGMEDLEQKTRGGFTL</sequence>
<comment type="caution">
    <text evidence="1">The sequence shown here is derived from an EMBL/GenBank/DDBJ whole genome shotgun (WGS) entry which is preliminary data.</text>
</comment>
<reference evidence="1 2" key="1">
    <citation type="submission" date="2024-02" db="EMBL/GenBank/DDBJ databases">
        <title>Chromosome-level genome assembly of the Eurasian Minnow (Phoxinus phoxinus).</title>
        <authorList>
            <person name="Oriowo T.O."/>
            <person name="Martin S."/>
            <person name="Stange M."/>
            <person name="Chrysostomakis Y."/>
            <person name="Brown T."/>
            <person name="Winkler S."/>
            <person name="Kukowka S."/>
            <person name="Myers E.W."/>
            <person name="Bohne A."/>
        </authorList>
    </citation>
    <scope>NUCLEOTIDE SEQUENCE [LARGE SCALE GENOMIC DNA]</scope>
    <source>
        <strain evidence="1">ZFMK-TIS-60720</strain>
        <tissue evidence="1">Whole Organism</tissue>
    </source>
</reference>
<accession>A0AAN9GZY1</accession>
<name>A0AAN9GZY1_9TELE</name>